<feature type="transmembrane region" description="Helical" evidence="2">
    <location>
        <begin position="108"/>
        <end position="128"/>
    </location>
</feature>
<dbReference type="PANTHER" id="PTHR10590">
    <property type="entry name" value="SODIUM/NUCLEOSIDE COTRANSPORTER"/>
    <property type="match status" value="1"/>
</dbReference>
<dbReference type="EMBL" id="CAJNJQ010000199">
    <property type="protein sequence ID" value="CAE7062683.1"/>
    <property type="molecule type" value="Genomic_DNA"/>
</dbReference>
<feature type="transmembrane region" description="Helical" evidence="2">
    <location>
        <begin position="163"/>
        <end position="183"/>
    </location>
</feature>
<evidence type="ECO:0000313" key="5">
    <source>
        <dbReference type="Proteomes" id="UP000663827"/>
    </source>
</evidence>
<proteinExistence type="predicted"/>
<dbReference type="GO" id="GO:0005337">
    <property type="term" value="F:nucleoside transmembrane transporter activity"/>
    <property type="evidence" value="ECO:0007669"/>
    <property type="project" value="InterPro"/>
</dbReference>
<feature type="domain" description="Concentrative nucleoside transporter N-terminal" evidence="3">
    <location>
        <begin position="144"/>
        <end position="204"/>
    </location>
</feature>
<reference evidence="4" key="1">
    <citation type="submission" date="2021-01" db="EMBL/GenBank/DDBJ databases">
        <authorList>
            <person name="Kaushik A."/>
        </authorList>
    </citation>
    <scope>NUCLEOTIDE SEQUENCE</scope>
    <source>
        <strain evidence="4">AG5</strain>
    </source>
</reference>
<feature type="transmembrane region" description="Helical" evidence="2">
    <location>
        <begin position="61"/>
        <end position="80"/>
    </location>
</feature>
<dbReference type="GO" id="GO:0015293">
    <property type="term" value="F:symporter activity"/>
    <property type="evidence" value="ECO:0007669"/>
    <property type="project" value="TreeGrafter"/>
</dbReference>
<feature type="region of interest" description="Disordered" evidence="1">
    <location>
        <begin position="1"/>
        <end position="52"/>
    </location>
</feature>
<evidence type="ECO:0000256" key="2">
    <source>
        <dbReference type="SAM" id="Phobius"/>
    </source>
</evidence>
<dbReference type="InterPro" id="IPR008276">
    <property type="entry name" value="C_nuclsd_transpt"/>
</dbReference>
<protein>
    <recommendedName>
        <fullName evidence="3">Concentrative nucleoside transporter N-terminal domain-containing protein</fullName>
    </recommendedName>
</protein>
<keyword evidence="2" id="KW-0812">Transmembrane</keyword>
<dbReference type="AlphaFoldDB" id="A0A8H3DSW8"/>
<evidence type="ECO:0000259" key="3">
    <source>
        <dbReference type="Pfam" id="PF01773"/>
    </source>
</evidence>
<sequence length="219" mass="24847">MNVSLPQVEKEKRSSVVDEKRDPGLESGSTDHESELDKRRVAGHDDEAKRKRRLKATRHRGIVQTFWAWTFILIIAFRLIPDSVVTRPVSAVWQPIISRPFFSLSYRMHLAIGWVALLGIVFGSAFGFAPPKGTSYGDRAISVFGLFVFTTGFWFSSKHRSQVPWPTVIAGLFMQQIVALFMLKTDAGFELFLWIPRLAADVLDRRISGPSRSRSRILL</sequence>
<evidence type="ECO:0000256" key="1">
    <source>
        <dbReference type="SAM" id="MobiDB-lite"/>
    </source>
</evidence>
<dbReference type="GO" id="GO:0005886">
    <property type="term" value="C:plasma membrane"/>
    <property type="evidence" value="ECO:0007669"/>
    <property type="project" value="TreeGrafter"/>
</dbReference>
<accession>A0A8H3DSW8</accession>
<organism evidence="4 5">
    <name type="scientific">Rhizoctonia solani</name>
    <dbReference type="NCBI Taxonomy" id="456999"/>
    <lineage>
        <taxon>Eukaryota</taxon>
        <taxon>Fungi</taxon>
        <taxon>Dikarya</taxon>
        <taxon>Basidiomycota</taxon>
        <taxon>Agaricomycotina</taxon>
        <taxon>Agaricomycetes</taxon>
        <taxon>Cantharellales</taxon>
        <taxon>Ceratobasidiaceae</taxon>
        <taxon>Rhizoctonia</taxon>
    </lineage>
</organism>
<name>A0A8H3DSW8_9AGAM</name>
<evidence type="ECO:0000313" key="4">
    <source>
        <dbReference type="EMBL" id="CAE7062683.1"/>
    </source>
</evidence>
<feature type="transmembrane region" description="Helical" evidence="2">
    <location>
        <begin position="140"/>
        <end position="157"/>
    </location>
</feature>
<dbReference type="InterPro" id="IPR002668">
    <property type="entry name" value="CNT_N_dom"/>
</dbReference>
<dbReference type="Pfam" id="PF01773">
    <property type="entry name" value="Nucleos_tra2_N"/>
    <property type="match status" value="1"/>
</dbReference>
<feature type="compositionally biased region" description="Basic and acidic residues" evidence="1">
    <location>
        <begin position="8"/>
        <end position="49"/>
    </location>
</feature>
<dbReference type="PANTHER" id="PTHR10590:SF4">
    <property type="entry name" value="SOLUTE CARRIER FAMILY 28 MEMBER 3"/>
    <property type="match status" value="1"/>
</dbReference>
<dbReference type="Proteomes" id="UP000663827">
    <property type="component" value="Unassembled WGS sequence"/>
</dbReference>
<gene>
    <name evidence="4" type="ORF">RDB_LOCUS8972</name>
</gene>
<comment type="caution">
    <text evidence="4">The sequence shown here is derived from an EMBL/GenBank/DDBJ whole genome shotgun (WGS) entry which is preliminary data.</text>
</comment>
<keyword evidence="2" id="KW-1133">Transmembrane helix</keyword>
<keyword evidence="2" id="KW-0472">Membrane</keyword>